<dbReference type="Pfam" id="PF07992">
    <property type="entry name" value="Pyr_redox_2"/>
    <property type="match status" value="1"/>
</dbReference>
<dbReference type="GO" id="GO:0016491">
    <property type="term" value="F:oxidoreductase activity"/>
    <property type="evidence" value="ECO:0007669"/>
    <property type="project" value="InterPro"/>
</dbReference>
<organism evidence="2">
    <name type="scientific">mine drainage metagenome</name>
    <dbReference type="NCBI Taxonomy" id="410659"/>
    <lineage>
        <taxon>unclassified sequences</taxon>
        <taxon>metagenomes</taxon>
        <taxon>ecological metagenomes</taxon>
    </lineage>
</organism>
<dbReference type="PANTHER" id="PTHR43755:SF1">
    <property type="entry name" value="FAD-DEPENDENT PYRIDINE NUCLEOTIDE-DISULPHIDE OXIDOREDUCTASE"/>
    <property type="match status" value="1"/>
</dbReference>
<evidence type="ECO:0000259" key="1">
    <source>
        <dbReference type="Pfam" id="PF07992"/>
    </source>
</evidence>
<dbReference type="Gene3D" id="3.50.50.60">
    <property type="entry name" value="FAD/NAD(P)-binding domain"/>
    <property type="match status" value="2"/>
</dbReference>
<feature type="non-terminal residue" evidence="2">
    <location>
        <position position="154"/>
    </location>
</feature>
<sequence>MLIDHLLRKRRVREQVDVAIWAAEPAPMGVAGPAVSQGVKDSVAERGIAYHPSRQISRVDAVNRRLYFDGGDEVSYDVLAVVPPHVPPVVVQKAGLTAPSGWVEIDRETCETRFENVFAIGDVTGVMLAMGKPLPKAGVFAHAQAEAVARTSRG</sequence>
<dbReference type="EMBL" id="AUZX01013869">
    <property type="protein sequence ID" value="EQD34215.1"/>
    <property type="molecule type" value="Genomic_DNA"/>
</dbReference>
<evidence type="ECO:0000313" key="2">
    <source>
        <dbReference type="EMBL" id="EQD34215.1"/>
    </source>
</evidence>
<dbReference type="InterPro" id="IPR036188">
    <property type="entry name" value="FAD/NAD-bd_sf"/>
</dbReference>
<dbReference type="SUPFAM" id="SSF51905">
    <property type="entry name" value="FAD/NAD(P)-binding domain"/>
    <property type="match status" value="1"/>
</dbReference>
<dbReference type="InterPro" id="IPR023753">
    <property type="entry name" value="FAD/NAD-binding_dom"/>
</dbReference>
<feature type="domain" description="FAD/NAD(P)-binding" evidence="1">
    <location>
        <begin position="16"/>
        <end position="132"/>
    </location>
</feature>
<dbReference type="InterPro" id="IPR052541">
    <property type="entry name" value="SQRD"/>
</dbReference>
<gene>
    <name evidence="2" type="ORF">B1A_18793</name>
</gene>
<dbReference type="PANTHER" id="PTHR43755">
    <property type="match status" value="1"/>
</dbReference>
<reference evidence="2" key="2">
    <citation type="journal article" date="2014" name="ISME J.">
        <title>Microbial stratification in low pH oxic and suboxic macroscopic growths along an acid mine drainage.</title>
        <authorList>
            <person name="Mendez-Garcia C."/>
            <person name="Mesa V."/>
            <person name="Sprenger R.R."/>
            <person name="Richter M."/>
            <person name="Diez M.S."/>
            <person name="Solano J."/>
            <person name="Bargiela R."/>
            <person name="Golyshina O.V."/>
            <person name="Manteca A."/>
            <person name="Ramos J.L."/>
            <person name="Gallego J.R."/>
            <person name="Llorente I."/>
            <person name="Martins Dos Santos V.A."/>
            <person name="Jensen O.N."/>
            <person name="Pelaez A.I."/>
            <person name="Sanchez J."/>
            <person name="Ferrer M."/>
        </authorList>
    </citation>
    <scope>NUCLEOTIDE SEQUENCE</scope>
</reference>
<comment type="caution">
    <text evidence="2">The sequence shown here is derived from an EMBL/GenBank/DDBJ whole genome shotgun (WGS) entry which is preliminary data.</text>
</comment>
<protein>
    <submittedName>
        <fullName evidence="2">FAD-dependent pyridine nucleotide-disulfide oxidoreductase</fullName>
    </submittedName>
</protein>
<proteinExistence type="predicted"/>
<dbReference type="AlphaFoldDB" id="T0ZWC6"/>
<name>T0ZWC6_9ZZZZ</name>
<reference evidence="2" key="1">
    <citation type="submission" date="2013-08" db="EMBL/GenBank/DDBJ databases">
        <authorList>
            <person name="Mendez C."/>
            <person name="Richter M."/>
            <person name="Ferrer M."/>
            <person name="Sanchez J."/>
        </authorList>
    </citation>
    <scope>NUCLEOTIDE SEQUENCE</scope>
</reference>
<accession>T0ZWC6</accession>